<proteinExistence type="predicted"/>
<evidence type="ECO:0000313" key="3">
    <source>
        <dbReference type="Proteomes" id="UP001497516"/>
    </source>
</evidence>
<keyword evidence="3" id="KW-1185">Reference proteome</keyword>
<feature type="region of interest" description="Disordered" evidence="1">
    <location>
        <begin position="1"/>
        <end position="65"/>
    </location>
</feature>
<dbReference type="EMBL" id="OZ034815">
    <property type="protein sequence ID" value="CAL1366493.1"/>
    <property type="molecule type" value="Genomic_DNA"/>
</dbReference>
<accession>A0AAV2D5L6</accession>
<evidence type="ECO:0000313" key="2">
    <source>
        <dbReference type="EMBL" id="CAL1366493.1"/>
    </source>
</evidence>
<dbReference type="AlphaFoldDB" id="A0AAV2D5L6"/>
<sequence>MSRHVDRNSSRNDEKSPLPLPERGTLPVTVSRPSPSSSSSSTSNRSNNNNHKSNTTSSSVQDDCNETCNDQTCASTYPNMCDGQDSDYCWVGCSCQDYACHCFCLL</sequence>
<feature type="compositionally biased region" description="Low complexity" evidence="1">
    <location>
        <begin position="31"/>
        <end position="59"/>
    </location>
</feature>
<feature type="compositionally biased region" description="Basic and acidic residues" evidence="1">
    <location>
        <begin position="1"/>
        <end position="16"/>
    </location>
</feature>
<protein>
    <submittedName>
        <fullName evidence="2">Uncharacterized protein</fullName>
    </submittedName>
</protein>
<name>A0AAV2D5L6_9ROSI</name>
<evidence type="ECO:0000256" key="1">
    <source>
        <dbReference type="SAM" id="MobiDB-lite"/>
    </source>
</evidence>
<reference evidence="2 3" key="1">
    <citation type="submission" date="2024-04" db="EMBL/GenBank/DDBJ databases">
        <authorList>
            <person name="Fracassetti M."/>
        </authorList>
    </citation>
    <scope>NUCLEOTIDE SEQUENCE [LARGE SCALE GENOMIC DNA]</scope>
</reference>
<gene>
    <name evidence="2" type="ORF">LTRI10_LOCUS10660</name>
</gene>
<dbReference type="Proteomes" id="UP001497516">
    <property type="component" value="Chromosome 2"/>
</dbReference>
<organism evidence="2 3">
    <name type="scientific">Linum trigynum</name>
    <dbReference type="NCBI Taxonomy" id="586398"/>
    <lineage>
        <taxon>Eukaryota</taxon>
        <taxon>Viridiplantae</taxon>
        <taxon>Streptophyta</taxon>
        <taxon>Embryophyta</taxon>
        <taxon>Tracheophyta</taxon>
        <taxon>Spermatophyta</taxon>
        <taxon>Magnoliopsida</taxon>
        <taxon>eudicotyledons</taxon>
        <taxon>Gunneridae</taxon>
        <taxon>Pentapetalae</taxon>
        <taxon>rosids</taxon>
        <taxon>fabids</taxon>
        <taxon>Malpighiales</taxon>
        <taxon>Linaceae</taxon>
        <taxon>Linum</taxon>
    </lineage>
</organism>